<comment type="caution">
    <text evidence="1">The sequence shown here is derived from an EMBL/GenBank/DDBJ whole genome shotgun (WGS) entry which is preliminary data.</text>
</comment>
<gene>
    <name evidence="1" type="ORF">AAHA92_06351</name>
</gene>
<organism evidence="1 2">
    <name type="scientific">Salvia divinorum</name>
    <name type="common">Maria pastora</name>
    <name type="synonym">Diviner's sage</name>
    <dbReference type="NCBI Taxonomy" id="28513"/>
    <lineage>
        <taxon>Eukaryota</taxon>
        <taxon>Viridiplantae</taxon>
        <taxon>Streptophyta</taxon>
        <taxon>Embryophyta</taxon>
        <taxon>Tracheophyta</taxon>
        <taxon>Spermatophyta</taxon>
        <taxon>Magnoliopsida</taxon>
        <taxon>eudicotyledons</taxon>
        <taxon>Gunneridae</taxon>
        <taxon>Pentapetalae</taxon>
        <taxon>asterids</taxon>
        <taxon>lamiids</taxon>
        <taxon>Lamiales</taxon>
        <taxon>Lamiaceae</taxon>
        <taxon>Nepetoideae</taxon>
        <taxon>Mentheae</taxon>
        <taxon>Salviinae</taxon>
        <taxon>Salvia</taxon>
        <taxon>Salvia subgen. Calosphace</taxon>
    </lineage>
</organism>
<protein>
    <submittedName>
        <fullName evidence="1">Uncharacterized protein</fullName>
    </submittedName>
</protein>
<sequence length="87" mass="8877">MWLSSSLPVRGGVARYPATRPLPVQPPPLLATVRGNLLSPCATAAVAVVVWAGVSATSTSPEGRGPASARQILAPLGLTDHGVELQI</sequence>
<keyword evidence="2" id="KW-1185">Reference proteome</keyword>
<proteinExistence type="predicted"/>
<dbReference type="Proteomes" id="UP001567538">
    <property type="component" value="Unassembled WGS sequence"/>
</dbReference>
<reference evidence="1 2" key="1">
    <citation type="submission" date="2024-06" db="EMBL/GenBank/DDBJ databases">
        <title>A chromosome level genome sequence of Diviner's sage (Salvia divinorum).</title>
        <authorList>
            <person name="Ford S.A."/>
            <person name="Ro D.-K."/>
            <person name="Ness R.W."/>
            <person name="Phillips M.A."/>
        </authorList>
    </citation>
    <scope>NUCLEOTIDE SEQUENCE [LARGE SCALE GENOMIC DNA]</scope>
    <source>
        <strain evidence="1">SAF-2024a</strain>
        <tissue evidence="1">Leaf</tissue>
    </source>
</reference>
<dbReference type="AlphaFoldDB" id="A0ABD1I8H1"/>
<name>A0ABD1I8H1_SALDI</name>
<accession>A0ABD1I8H1</accession>
<dbReference type="EMBL" id="JBEAFC010000003">
    <property type="protein sequence ID" value="KAL1563934.1"/>
    <property type="molecule type" value="Genomic_DNA"/>
</dbReference>
<evidence type="ECO:0000313" key="1">
    <source>
        <dbReference type="EMBL" id="KAL1563934.1"/>
    </source>
</evidence>
<evidence type="ECO:0000313" key="2">
    <source>
        <dbReference type="Proteomes" id="UP001567538"/>
    </source>
</evidence>